<evidence type="ECO:0000256" key="1">
    <source>
        <dbReference type="ARBA" id="ARBA00022603"/>
    </source>
</evidence>
<dbReference type="EMBL" id="AZBU02000013">
    <property type="protein sequence ID" value="TKR58817.1"/>
    <property type="molecule type" value="Genomic_DNA"/>
</dbReference>
<dbReference type="SUPFAM" id="SSF53335">
    <property type="entry name" value="S-adenosyl-L-methionine-dependent methyltransferases"/>
    <property type="match status" value="1"/>
</dbReference>
<reference evidence="4 5" key="1">
    <citation type="journal article" date="2015" name="Genome Biol.">
        <title>Comparative genomics of Steinernema reveals deeply conserved gene regulatory networks.</title>
        <authorList>
            <person name="Dillman A.R."/>
            <person name="Macchietto M."/>
            <person name="Porter C.F."/>
            <person name="Rogers A."/>
            <person name="Williams B."/>
            <person name="Antoshechkin I."/>
            <person name="Lee M.M."/>
            <person name="Goodwin Z."/>
            <person name="Lu X."/>
            <person name="Lewis E.E."/>
            <person name="Goodrich-Blair H."/>
            <person name="Stock S.P."/>
            <person name="Adams B.J."/>
            <person name="Sternberg P.W."/>
            <person name="Mortazavi A."/>
        </authorList>
    </citation>
    <scope>NUCLEOTIDE SEQUENCE [LARGE SCALE GENOMIC DNA]</scope>
    <source>
        <strain evidence="4 5">ALL</strain>
    </source>
</reference>
<dbReference type="OrthoDB" id="66144at2759"/>
<evidence type="ECO:0000256" key="2">
    <source>
        <dbReference type="ARBA" id="ARBA00022679"/>
    </source>
</evidence>
<dbReference type="GO" id="GO:0032259">
    <property type="term" value="P:methylation"/>
    <property type="evidence" value="ECO:0007669"/>
    <property type="project" value="UniProtKB-KW"/>
</dbReference>
<comment type="caution">
    <text evidence="4">The sequence shown here is derived from an EMBL/GenBank/DDBJ whole genome shotgun (WGS) entry which is preliminary data.</text>
</comment>
<evidence type="ECO:0000313" key="5">
    <source>
        <dbReference type="Proteomes" id="UP000298663"/>
    </source>
</evidence>
<dbReference type="STRING" id="34508.A0A4U5LS23"/>
<dbReference type="InterPro" id="IPR029063">
    <property type="entry name" value="SAM-dependent_MTases_sf"/>
</dbReference>
<proteinExistence type="predicted"/>
<keyword evidence="2" id="KW-0808">Transferase</keyword>
<keyword evidence="1" id="KW-0489">Methyltransferase</keyword>
<dbReference type="PANTHER" id="PTHR43861">
    <property type="entry name" value="TRANS-ACONITATE 2-METHYLTRANSFERASE-RELATED"/>
    <property type="match status" value="1"/>
</dbReference>
<dbReference type="InterPro" id="IPR041698">
    <property type="entry name" value="Methyltransf_25"/>
</dbReference>
<keyword evidence="5" id="KW-1185">Reference proteome</keyword>
<dbReference type="Proteomes" id="UP000298663">
    <property type="component" value="Unassembled WGS sequence"/>
</dbReference>
<dbReference type="Pfam" id="PF13649">
    <property type="entry name" value="Methyltransf_25"/>
    <property type="match status" value="1"/>
</dbReference>
<dbReference type="Gene3D" id="3.40.50.150">
    <property type="entry name" value="Vaccinia Virus protein VP39"/>
    <property type="match status" value="1"/>
</dbReference>
<accession>A0A4U5LS23</accession>
<evidence type="ECO:0000313" key="4">
    <source>
        <dbReference type="EMBL" id="TKR58817.1"/>
    </source>
</evidence>
<reference evidence="4 5" key="2">
    <citation type="journal article" date="2019" name="G3 (Bethesda)">
        <title>Hybrid Assembly of the Genome of the Entomopathogenic Nematode Steinernema carpocapsae Identifies the X-Chromosome.</title>
        <authorList>
            <person name="Serra L."/>
            <person name="Macchietto M."/>
            <person name="Macias-Munoz A."/>
            <person name="McGill C.J."/>
            <person name="Rodriguez I.M."/>
            <person name="Rodriguez B."/>
            <person name="Murad R."/>
            <person name="Mortazavi A."/>
        </authorList>
    </citation>
    <scope>NUCLEOTIDE SEQUENCE [LARGE SCALE GENOMIC DNA]</scope>
    <source>
        <strain evidence="4 5">ALL</strain>
    </source>
</reference>
<feature type="domain" description="Methyltransferase" evidence="3">
    <location>
        <begin position="41"/>
        <end position="135"/>
    </location>
</feature>
<dbReference type="CDD" id="cd02440">
    <property type="entry name" value="AdoMet_MTases"/>
    <property type="match status" value="1"/>
</dbReference>
<sequence>MSNEFPAEIYSASQDKWLGNDHIVCSTLEKSCSKDLKGRRILDVGCGNGHLCMEYLKWGAISCVGIDSSDQMIYQCENAYMEHVQLQFRHMSSLEMDYNHEFDVAMAIFVLHFNETLEDLKESIKRIGKALKKNGKLFAFVPNGIADLNPCEDEGRKFGARVVVDENQPRHDGERLPVHFYGTPGNREVVGKTTISFFFRETYEKVLRSCGFDSIEWIDPVISDYGLEKYGEPFFHSYTHPPKDVLLRAVYRG</sequence>
<dbReference type="AlphaFoldDB" id="A0A4U5LS23"/>
<protein>
    <recommendedName>
        <fullName evidence="3">Methyltransferase domain-containing protein</fullName>
    </recommendedName>
</protein>
<evidence type="ECO:0000259" key="3">
    <source>
        <dbReference type="Pfam" id="PF13649"/>
    </source>
</evidence>
<organism evidence="4 5">
    <name type="scientific">Steinernema carpocapsae</name>
    <name type="common">Entomopathogenic nematode</name>
    <dbReference type="NCBI Taxonomy" id="34508"/>
    <lineage>
        <taxon>Eukaryota</taxon>
        <taxon>Metazoa</taxon>
        <taxon>Ecdysozoa</taxon>
        <taxon>Nematoda</taxon>
        <taxon>Chromadorea</taxon>
        <taxon>Rhabditida</taxon>
        <taxon>Tylenchina</taxon>
        <taxon>Panagrolaimomorpha</taxon>
        <taxon>Strongyloidoidea</taxon>
        <taxon>Steinernematidae</taxon>
        <taxon>Steinernema</taxon>
    </lineage>
</organism>
<gene>
    <name evidence="4" type="ORF">L596_030214</name>
</gene>
<dbReference type="GO" id="GO:0008168">
    <property type="term" value="F:methyltransferase activity"/>
    <property type="evidence" value="ECO:0007669"/>
    <property type="project" value="UniProtKB-KW"/>
</dbReference>
<dbReference type="PANTHER" id="PTHR43861:SF1">
    <property type="entry name" value="TRANS-ACONITATE 2-METHYLTRANSFERASE"/>
    <property type="match status" value="1"/>
</dbReference>
<name>A0A4U5LS23_STECR</name>